<dbReference type="SUPFAM" id="SSF109604">
    <property type="entry name" value="HD-domain/PDEase-like"/>
    <property type="match status" value="1"/>
</dbReference>
<dbReference type="InterPro" id="IPR050135">
    <property type="entry name" value="dGTPase-like"/>
</dbReference>
<keyword evidence="3" id="KW-1185">Reference proteome</keyword>
<dbReference type="PANTHER" id="PTHR11373:SF4">
    <property type="entry name" value="DEOXYNUCLEOSIDE TRIPHOSPHATE TRIPHOSPHOHYDROLASE SAMHD1"/>
    <property type="match status" value="1"/>
</dbReference>
<dbReference type="SMART" id="SM00471">
    <property type="entry name" value="HDc"/>
    <property type="match status" value="1"/>
</dbReference>
<dbReference type="PANTHER" id="PTHR11373">
    <property type="entry name" value="DEOXYNUCLEOSIDE TRIPHOSPHATE TRIPHOSPHOHYDROLASE"/>
    <property type="match status" value="1"/>
</dbReference>
<evidence type="ECO:0000313" key="3">
    <source>
        <dbReference type="Proteomes" id="UP001601059"/>
    </source>
</evidence>
<gene>
    <name evidence="2" type="ORF">ACFYKX_19260</name>
</gene>
<evidence type="ECO:0000259" key="1">
    <source>
        <dbReference type="PROSITE" id="PS51831"/>
    </source>
</evidence>
<reference evidence="2 3" key="1">
    <citation type="submission" date="2024-08" db="EMBL/GenBank/DDBJ databases">
        <title>Two novel Cytobacillus novel species.</title>
        <authorList>
            <person name="Liu G."/>
        </authorList>
    </citation>
    <scope>NUCLEOTIDE SEQUENCE [LARGE SCALE GENOMIC DNA]</scope>
    <source>
        <strain evidence="2 3">FJAT-54145</strain>
    </source>
</reference>
<organism evidence="2 3">
    <name type="scientific">Cytobacillus spartinae</name>
    <dbReference type="NCBI Taxonomy" id="3299023"/>
    <lineage>
        <taxon>Bacteria</taxon>
        <taxon>Bacillati</taxon>
        <taxon>Bacillota</taxon>
        <taxon>Bacilli</taxon>
        <taxon>Bacillales</taxon>
        <taxon>Bacillaceae</taxon>
        <taxon>Cytobacillus</taxon>
    </lineage>
</organism>
<evidence type="ECO:0000313" key="2">
    <source>
        <dbReference type="EMBL" id="MFE8702745.1"/>
    </source>
</evidence>
<feature type="domain" description="HD" evidence="1">
    <location>
        <begin position="57"/>
        <end position="156"/>
    </location>
</feature>
<comment type="caution">
    <text evidence="2">The sequence shown here is derived from an EMBL/GenBank/DDBJ whole genome shotgun (WGS) entry which is preliminary data.</text>
</comment>
<sequence length="326" mass="37627">MLFVYSDTEKVRDSLYQTETQAFPWELEILKSKTLRRLKHLTHYGASSLITPVTHTRYEHTIGVWTVISTFFKEDKDLRIAALLHDIGHLPFSHAVEKTLGFNHHHLTEERILSEEIASILQKYGFSPYRIIELLNEDTPLSHKTPYLSADHLDSFVRDSFMLGKYQEQPSNLLKRITFNDKYVETDEETAFIILKAIYADHLSFLNPINLGIDALLAKTIEIYVEHKEVDRTVIQSLTNNELIQLLLNSNIKEVENLMSVILWNPECITVHDHMIEGAFEVEVKKVYDKTPLVNGVPLTTINEKASSILEEIRSLQKSYYISIGN</sequence>
<dbReference type="PROSITE" id="PS51831">
    <property type="entry name" value="HD"/>
    <property type="match status" value="1"/>
</dbReference>
<dbReference type="Pfam" id="PF01966">
    <property type="entry name" value="HD"/>
    <property type="match status" value="1"/>
</dbReference>
<dbReference type="InterPro" id="IPR006674">
    <property type="entry name" value="HD_domain"/>
</dbReference>
<accession>A0ABW6KEQ3</accession>
<dbReference type="Gene3D" id="1.10.3210.10">
    <property type="entry name" value="Hypothetical protein af1432"/>
    <property type="match status" value="1"/>
</dbReference>
<dbReference type="RefSeq" id="WP_389362705.1">
    <property type="nucleotide sequence ID" value="NZ_JBIACK010000011.1"/>
</dbReference>
<dbReference type="EMBL" id="JBIACK010000011">
    <property type="protein sequence ID" value="MFE8702745.1"/>
    <property type="molecule type" value="Genomic_DNA"/>
</dbReference>
<protein>
    <submittedName>
        <fullName evidence="2">HD domain-containing protein</fullName>
    </submittedName>
</protein>
<dbReference type="Proteomes" id="UP001601059">
    <property type="component" value="Unassembled WGS sequence"/>
</dbReference>
<dbReference type="CDD" id="cd00077">
    <property type="entry name" value="HDc"/>
    <property type="match status" value="1"/>
</dbReference>
<name>A0ABW6KEQ3_9BACI</name>
<proteinExistence type="predicted"/>
<dbReference type="InterPro" id="IPR003607">
    <property type="entry name" value="HD/PDEase_dom"/>
</dbReference>